<keyword evidence="3" id="KW-1185">Reference proteome</keyword>
<comment type="caution">
    <text evidence="2">The sequence shown here is derived from an EMBL/GenBank/DDBJ whole genome shotgun (WGS) entry which is preliminary data.</text>
</comment>
<feature type="compositionally biased region" description="Polar residues" evidence="1">
    <location>
        <begin position="168"/>
        <end position="177"/>
    </location>
</feature>
<gene>
    <name evidence="2" type="ORF">AMORRO_LOCUS16634</name>
</gene>
<dbReference type="Proteomes" id="UP000789342">
    <property type="component" value="Unassembled WGS sequence"/>
</dbReference>
<feature type="non-terminal residue" evidence="2">
    <location>
        <position position="298"/>
    </location>
</feature>
<dbReference type="EMBL" id="CAJVPV010046957">
    <property type="protein sequence ID" value="CAG8771720.1"/>
    <property type="molecule type" value="Genomic_DNA"/>
</dbReference>
<accession>A0A9N9JE27</accession>
<dbReference type="AlphaFoldDB" id="A0A9N9JE27"/>
<evidence type="ECO:0000313" key="3">
    <source>
        <dbReference type="Proteomes" id="UP000789342"/>
    </source>
</evidence>
<feature type="compositionally biased region" description="Low complexity" evidence="1">
    <location>
        <begin position="137"/>
        <end position="149"/>
    </location>
</feature>
<feature type="region of interest" description="Disordered" evidence="1">
    <location>
        <begin position="1"/>
        <end position="178"/>
    </location>
</feature>
<reference evidence="2" key="1">
    <citation type="submission" date="2021-06" db="EMBL/GenBank/DDBJ databases">
        <authorList>
            <person name="Kallberg Y."/>
            <person name="Tangrot J."/>
            <person name="Rosling A."/>
        </authorList>
    </citation>
    <scope>NUCLEOTIDE SEQUENCE</scope>
    <source>
        <strain evidence="2">CL551</strain>
    </source>
</reference>
<feature type="compositionally biased region" description="Polar residues" evidence="1">
    <location>
        <begin position="20"/>
        <end position="40"/>
    </location>
</feature>
<protein>
    <submittedName>
        <fullName evidence="2">8419_t:CDS:1</fullName>
    </submittedName>
</protein>
<organism evidence="2 3">
    <name type="scientific">Acaulospora morrowiae</name>
    <dbReference type="NCBI Taxonomy" id="94023"/>
    <lineage>
        <taxon>Eukaryota</taxon>
        <taxon>Fungi</taxon>
        <taxon>Fungi incertae sedis</taxon>
        <taxon>Mucoromycota</taxon>
        <taxon>Glomeromycotina</taxon>
        <taxon>Glomeromycetes</taxon>
        <taxon>Diversisporales</taxon>
        <taxon>Acaulosporaceae</taxon>
        <taxon>Acaulospora</taxon>
    </lineage>
</organism>
<evidence type="ECO:0000313" key="2">
    <source>
        <dbReference type="EMBL" id="CAG8771720.1"/>
    </source>
</evidence>
<name>A0A9N9JE27_9GLOM</name>
<feature type="non-terminal residue" evidence="2">
    <location>
        <position position="1"/>
    </location>
</feature>
<feature type="region of interest" description="Disordered" evidence="1">
    <location>
        <begin position="270"/>
        <end position="298"/>
    </location>
</feature>
<sequence>PKRRGRSQKPRPIVPAGPLPNQQPAISSQVQPQSSTTNDTPVFVQYVIPTSNNSGIVDASSHLPPASKSSHATRPRKNSSVGGGNVPSAPKRPRKQKDNSNVSVNGIHVTGEENKNNKQFPDSLQLPPAVINNSEGSLSSSFATMSTSLGTSTIPNRKREHPAPSPPRNTSAKSSPSHMEAVFILQSLKEGEGSKSPPTEVFASPSATPKIVGVKEEVTKQVSEEPKVDQFENLVATKVRELSLDEIDQFKGKEDVTVKSPLILSEDLAKNSRNGGAVKSTSTPNKTKKKGFNGGNNS</sequence>
<evidence type="ECO:0000256" key="1">
    <source>
        <dbReference type="SAM" id="MobiDB-lite"/>
    </source>
</evidence>
<proteinExistence type="predicted"/>